<keyword evidence="1" id="KW-0175">Coiled coil</keyword>
<dbReference type="OMA" id="CKETNDF"/>
<dbReference type="GeneID" id="68112946"/>
<dbReference type="VEuPathDB" id="AmoebaDB:FDP41_005728"/>
<evidence type="ECO:0000313" key="4">
    <source>
        <dbReference type="Proteomes" id="UP000444721"/>
    </source>
</evidence>
<dbReference type="Proteomes" id="UP000444721">
    <property type="component" value="Unassembled WGS sequence"/>
</dbReference>
<gene>
    <name evidence="3" type="ORF">FDP41_005728</name>
</gene>
<dbReference type="PANTHER" id="PTHR23244">
    <property type="entry name" value="KELCH REPEAT DOMAIN"/>
    <property type="match status" value="1"/>
</dbReference>
<dbReference type="SUPFAM" id="SSF117281">
    <property type="entry name" value="Kelch motif"/>
    <property type="match status" value="2"/>
</dbReference>
<dbReference type="RefSeq" id="XP_044559688.1">
    <property type="nucleotide sequence ID" value="XM_044709284.1"/>
</dbReference>
<dbReference type="Pfam" id="PF24681">
    <property type="entry name" value="Kelch_KLHDC2_KLHL20_DRC7"/>
    <property type="match status" value="1"/>
</dbReference>
<feature type="compositionally biased region" description="Polar residues" evidence="2">
    <location>
        <begin position="1"/>
        <end position="11"/>
    </location>
</feature>
<sequence>MLQSNHQQHSGISHHDYHEESTILNSSTLSSQYQPPSQRSNSTPTKVYGGGTPIPYSDDHTTPQVTLPHQRGSRSSSSNLSSYSTQRIQTKSPPSVTSTGSGTNYNGIYSPKTSPSSFKEEISSSEWTVLPTQNHDQLFPLEGHATIYWEQSLEDEDDLTQPNQVTLNRTLNMIVLYGGTGPIRGNTNQIYCMVPKHSGNITTSSSTPHLPSSSSLSTVQQCKFQWVSPPTHYIPTYNPTNSPVSEPNVIQKKSSKTNVLTGSPSNSDRSGSASPRRSSLESLYIDDGSSEIPLFKSRYDHTFVLCGNNKAYMFGGRNGMFSKTPLQDFILYSLDMNIENQFTWEIAHIPPKSDRELSFLKQSQKDVTDLYNRESPLPRFCHACCAVNQKQSVLQPIRSISSISNSATNLDTESESDSLSDLSAGGVLNNNNAGYGESTTNSSGISSGSARFNSDGGVVLDCAMLLFGGVAIVDYRSKKCKETNDFWMFNCKERKWLSYPSIIQRYFKNSSSILQSKTLDDSQYMQEISLSSNGNQEKKRASQTLTLPNKMSIHSAYVPEARYGHQMCVVSNSLVFVIGGATYAKDKMYKDIWMLSLNTFEWRKVNLSHHKSNERYIQKIPIRYSSHVVIGRRILLYGGQLSYDTGNYLKELLCFDTETYTLSVIENSVSPRFDTGLVKQTMILYGMDILIIGGKRGVSSYRYNDNVQQFSLKLLSMPKTNQKFLRENTKLKKSNQILNPNEIDYQIQIFESAEDEEDEFSAANAVKIQLIAQILISEMSTSDYSRKEALKYLAEFTQIDVVKQLFRDPSIHKALATIMQSGSKSDIRQTAKVLMRYFKDTDQGTLPFIIARQVLKFIESYLTLINSLIRLGEPIRQTLHIDYLNLFHLMCQNFEYYESLSKEIISVFHQCFKMHNPLCKASLDVLQLAISSFSFLSLNAMHFASKCDKDLCATLRQFIAQSEDAKAKALQQKDNKELQGSVMKLDELLMRLKEALSKLSSRSKTIKKHLGRTLKGHNDDDDLDV</sequence>
<feature type="compositionally biased region" description="Polar residues" evidence="2">
    <location>
        <begin position="104"/>
        <end position="113"/>
    </location>
</feature>
<dbReference type="Gene3D" id="2.120.10.80">
    <property type="entry name" value="Kelch-type beta propeller"/>
    <property type="match status" value="2"/>
</dbReference>
<feature type="compositionally biased region" description="Low complexity" evidence="2">
    <location>
        <begin position="73"/>
        <end position="103"/>
    </location>
</feature>
<organism evidence="3 4">
    <name type="scientific">Naegleria fowleri</name>
    <name type="common">Brain eating amoeba</name>
    <dbReference type="NCBI Taxonomy" id="5763"/>
    <lineage>
        <taxon>Eukaryota</taxon>
        <taxon>Discoba</taxon>
        <taxon>Heterolobosea</taxon>
        <taxon>Tetramitia</taxon>
        <taxon>Eutetramitia</taxon>
        <taxon>Vahlkampfiidae</taxon>
        <taxon>Naegleria</taxon>
    </lineage>
</organism>
<dbReference type="InterPro" id="IPR015915">
    <property type="entry name" value="Kelch-typ_b-propeller"/>
</dbReference>
<accession>A0A6A5BN30</accession>
<evidence type="ECO:0000313" key="3">
    <source>
        <dbReference type="EMBL" id="KAF0974975.1"/>
    </source>
</evidence>
<dbReference type="AlphaFoldDB" id="A0A6A5BN30"/>
<protein>
    <submittedName>
        <fullName evidence="3">Uncharacterized protein</fullName>
    </submittedName>
</protein>
<feature type="coiled-coil region" evidence="1">
    <location>
        <begin position="959"/>
        <end position="1002"/>
    </location>
</feature>
<dbReference type="VEuPathDB" id="AmoebaDB:NfTy_045640"/>
<feature type="compositionally biased region" description="Polar residues" evidence="2">
    <location>
        <begin position="256"/>
        <end position="279"/>
    </location>
</feature>
<evidence type="ECO:0000256" key="1">
    <source>
        <dbReference type="SAM" id="Coils"/>
    </source>
</evidence>
<comment type="caution">
    <text evidence="3">The sequence shown here is derived from an EMBL/GenBank/DDBJ whole genome shotgun (WGS) entry which is preliminary data.</text>
</comment>
<feature type="compositionally biased region" description="Polar residues" evidence="2">
    <location>
        <begin position="22"/>
        <end position="45"/>
    </location>
</feature>
<feature type="region of interest" description="Disordered" evidence="2">
    <location>
        <begin position="237"/>
        <end position="279"/>
    </location>
</feature>
<dbReference type="VEuPathDB" id="AmoebaDB:NF0083590"/>
<proteinExistence type="predicted"/>
<reference evidence="3 4" key="1">
    <citation type="journal article" date="2019" name="Sci. Rep.">
        <title>Nanopore sequencing improves the draft genome of the human pathogenic amoeba Naegleria fowleri.</title>
        <authorList>
            <person name="Liechti N."/>
            <person name="Schurch N."/>
            <person name="Bruggmann R."/>
            <person name="Wittwer M."/>
        </authorList>
    </citation>
    <scope>NUCLEOTIDE SEQUENCE [LARGE SCALE GENOMIC DNA]</scope>
    <source>
        <strain evidence="3 4">ATCC 30894</strain>
    </source>
</reference>
<dbReference type="EMBL" id="VFQX01000048">
    <property type="protein sequence ID" value="KAF0974975.1"/>
    <property type="molecule type" value="Genomic_DNA"/>
</dbReference>
<dbReference type="PANTHER" id="PTHR23244:SF493">
    <property type="entry name" value="GALACTOSE OXIDASE, CENTRAL DOMAIN FAMILY PROTEIN"/>
    <property type="match status" value="1"/>
</dbReference>
<dbReference type="OrthoDB" id="4447at2759"/>
<keyword evidence="4" id="KW-1185">Reference proteome</keyword>
<feature type="region of interest" description="Disordered" evidence="2">
    <location>
        <begin position="1"/>
        <end position="117"/>
    </location>
</feature>
<evidence type="ECO:0000256" key="2">
    <source>
        <dbReference type="SAM" id="MobiDB-lite"/>
    </source>
</evidence>
<name>A0A6A5BN30_NAEFO</name>